<keyword evidence="3" id="KW-1185">Reference proteome</keyword>
<feature type="signal peptide" evidence="1">
    <location>
        <begin position="1"/>
        <end position="27"/>
    </location>
</feature>
<name>S7TCU9_9BACT</name>
<dbReference type="eggNOG" id="ENOG5030133">
    <property type="taxonomic scope" value="Bacteria"/>
</dbReference>
<proteinExistence type="predicted"/>
<protein>
    <submittedName>
        <fullName evidence="2">Uncharacterized protein</fullName>
    </submittedName>
</protein>
<sequence>MKSWTSLAFAALALFVSVALTHAPAHAQSGAPDQTVTLTKGTPVYLQLTRALSSDVHDEGDQVYLAVTRPVKVDGYVVIPEGAPAVGRVTEVRRAEHEGKAGFIQFKVVSVTAEGNVNVFLGSGMESATGEDSETSTTIFGMGCCPFLLFARGDEASYPVGTEAEAFVAEDVSFPVQGLKRE</sequence>
<dbReference type="RefSeq" id="WP_020885414.1">
    <property type="nucleotide sequence ID" value="NZ_ATHI01000011.1"/>
</dbReference>
<comment type="caution">
    <text evidence="2">The sequence shown here is derived from an EMBL/GenBank/DDBJ whole genome shotgun (WGS) entry which is preliminary data.</text>
</comment>
<dbReference type="PATRIC" id="fig|1121439.3.peg.1219"/>
<dbReference type="STRING" id="1121439.dsat_0008"/>
<dbReference type="EMBL" id="ATHI01000011">
    <property type="protein sequence ID" value="EPR34360.1"/>
    <property type="molecule type" value="Genomic_DNA"/>
</dbReference>
<evidence type="ECO:0000313" key="3">
    <source>
        <dbReference type="Proteomes" id="UP000014975"/>
    </source>
</evidence>
<accession>S7TCU9</accession>
<dbReference type="OrthoDB" id="117664at2"/>
<gene>
    <name evidence="2" type="ORF">dsat_0008</name>
</gene>
<organism evidence="2 3">
    <name type="scientific">Alkalidesulfovibrio alkalitolerans DSM 16529</name>
    <dbReference type="NCBI Taxonomy" id="1121439"/>
    <lineage>
        <taxon>Bacteria</taxon>
        <taxon>Pseudomonadati</taxon>
        <taxon>Thermodesulfobacteriota</taxon>
        <taxon>Desulfovibrionia</taxon>
        <taxon>Desulfovibrionales</taxon>
        <taxon>Desulfovibrionaceae</taxon>
        <taxon>Alkalidesulfovibrio</taxon>
    </lineage>
</organism>
<dbReference type="AlphaFoldDB" id="S7TCU9"/>
<dbReference type="Proteomes" id="UP000014975">
    <property type="component" value="Unassembled WGS sequence"/>
</dbReference>
<evidence type="ECO:0000313" key="2">
    <source>
        <dbReference type="EMBL" id="EPR34360.1"/>
    </source>
</evidence>
<keyword evidence="1" id="KW-0732">Signal</keyword>
<feature type="chain" id="PRO_5004544413" evidence="1">
    <location>
        <begin position="28"/>
        <end position="182"/>
    </location>
</feature>
<evidence type="ECO:0000256" key="1">
    <source>
        <dbReference type="SAM" id="SignalP"/>
    </source>
</evidence>
<reference evidence="2 3" key="1">
    <citation type="journal article" date="2013" name="Genome Announc.">
        <title>Draft genome sequences for three mercury-methylating, sulfate-reducing bacteria.</title>
        <authorList>
            <person name="Brown S.D."/>
            <person name="Hurt R.A.Jr."/>
            <person name="Gilmour C.C."/>
            <person name="Elias D.A."/>
        </authorList>
    </citation>
    <scope>NUCLEOTIDE SEQUENCE [LARGE SCALE GENOMIC DNA]</scope>
    <source>
        <strain evidence="2 3">DSM 16529</strain>
    </source>
</reference>